<dbReference type="Proteomes" id="UP000275078">
    <property type="component" value="Unassembled WGS sequence"/>
</dbReference>
<dbReference type="SMART" id="SM00320">
    <property type="entry name" value="WD40"/>
    <property type="match status" value="3"/>
</dbReference>
<feature type="non-terminal residue" evidence="2">
    <location>
        <position position="1"/>
    </location>
</feature>
<dbReference type="STRING" id="1160509.A0A3N4J2R0"/>
<evidence type="ECO:0000313" key="2">
    <source>
        <dbReference type="EMBL" id="RPA88164.1"/>
    </source>
</evidence>
<keyword evidence="1" id="KW-0853">WD repeat</keyword>
<dbReference type="PANTHER" id="PTHR43991">
    <property type="entry name" value="WD REPEAT PROTEIN (AFU_ORTHOLOGUE AFUA_8G05640)-RELATED"/>
    <property type="match status" value="1"/>
</dbReference>
<dbReference type="PROSITE" id="PS50294">
    <property type="entry name" value="WD_REPEATS_REGION"/>
    <property type="match status" value="1"/>
</dbReference>
<dbReference type="PROSITE" id="PS50082">
    <property type="entry name" value="WD_REPEATS_2"/>
    <property type="match status" value="1"/>
</dbReference>
<protein>
    <submittedName>
        <fullName evidence="2">YVTN repeat-like/Quino protein amine dehydrogenase</fullName>
    </submittedName>
</protein>
<keyword evidence="3" id="KW-1185">Reference proteome</keyword>
<proteinExistence type="predicted"/>
<dbReference type="InterPro" id="IPR015943">
    <property type="entry name" value="WD40/YVTN_repeat-like_dom_sf"/>
</dbReference>
<evidence type="ECO:0000313" key="3">
    <source>
        <dbReference type="Proteomes" id="UP000275078"/>
    </source>
</evidence>
<dbReference type="InterPro" id="IPR036322">
    <property type="entry name" value="WD40_repeat_dom_sf"/>
</dbReference>
<dbReference type="Pfam" id="PF00400">
    <property type="entry name" value="WD40"/>
    <property type="match status" value="1"/>
</dbReference>
<dbReference type="PANTHER" id="PTHR43991:SF12">
    <property type="entry name" value="WD REPEAT PROTEIN (AFU_ORTHOLOGUE AFUA_8G05640)"/>
    <property type="match status" value="1"/>
</dbReference>
<dbReference type="SUPFAM" id="SSF50978">
    <property type="entry name" value="WD40 repeat-like"/>
    <property type="match status" value="1"/>
</dbReference>
<evidence type="ECO:0000256" key="1">
    <source>
        <dbReference type="PROSITE-ProRule" id="PRU00221"/>
    </source>
</evidence>
<dbReference type="OrthoDB" id="20669at2759"/>
<organism evidence="2 3">
    <name type="scientific">Ascobolus immersus RN42</name>
    <dbReference type="NCBI Taxonomy" id="1160509"/>
    <lineage>
        <taxon>Eukaryota</taxon>
        <taxon>Fungi</taxon>
        <taxon>Dikarya</taxon>
        <taxon>Ascomycota</taxon>
        <taxon>Pezizomycotina</taxon>
        <taxon>Pezizomycetes</taxon>
        <taxon>Pezizales</taxon>
        <taxon>Ascobolaceae</taxon>
        <taxon>Ascobolus</taxon>
    </lineage>
</organism>
<dbReference type="Gene3D" id="2.130.10.10">
    <property type="entry name" value="YVTN repeat-like/Quinoprotein amine dehydrogenase"/>
    <property type="match status" value="1"/>
</dbReference>
<gene>
    <name evidence="2" type="ORF">BJ508DRAFT_202360</name>
</gene>
<sequence length="358" mass="40233">DQQFFRFKSVDNRQQCRPTHFQLRNLLSCNTRNDVYHANGPVVTHMNPTTRSSRILFDLSNYSSSSPIPYLFRITSMTTSKEILVAGGYSGQYALKSLNTFSNPEPTIGIVSSANNGITNHVHLHTSRTSSTPIAVFCSNDNAIRRLDTHTNTFLDTHPFGDIAINCAATSPDTRLRLVVGDSKSVFIVDADRGTILRELKGHTDYGFAAAWSDDGIHVATGNQDMTVRIYDTRKFDEPIKVLQADLAGVRGLRFSPTGMGKKVLAMAEPTDILHIVDADRGMFDREQKWDSFGNIGGIGFTDDGEDLFLANTDRWYGGVVHFERERYQHGRHEESRGWESRAWGRRAWEGHMEELIV</sequence>
<feature type="repeat" description="WD" evidence="1">
    <location>
        <begin position="200"/>
        <end position="234"/>
    </location>
</feature>
<dbReference type="AlphaFoldDB" id="A0A3N4J2R0"/>
<accession>A0A3N4J2R0</accession>
<dbReference type="InterPro" id="IPR001680">
    <property type="entry name" value="WD40_rpt"/>
</dbReference>
<dbReference type="EMBL" id="ML119645">
    <property type="protein sequence ID" value="RPA88164.1"/>
    <property type="molecule type" value="Genomic_DNA"/>
</dbReference>
<reference evidence="2 3" key="1">
    <citation type="journal article" date="2018" name="Nat. Ecol. Evol.">
        <title>Pezizomycetes genomes reveal the molecular basis of ectomycorrhizal truffle lifestyle.</title>
        <authorList>
            <person name="Murat C."/>
            <person name="Payen T."/>
            <person name="Noel B."/>
            <person name="Kuo A."/>
            <person name="Morin E."/>
            <person name="Chen J."/>
            <person name="Kohler A."/>
            <person name="Krizsan K."/>
            <person name="Balestrini R."/>
            <person name="Da Silva C."/>
            <person name="Montanini B."/>
            <person name="Hainaut M."/>
            <person name="Levati E."/>
            <person name="Barry K.W."/>
            <person name="Belfiori B."/>
            <person name="Cichocki N."/>
            <person name="Clum A."/>
            <person name="Dockter R.B."/>
            <person name="Fauchery L."/>
            <person name="Guy J."/>
            <person name="Iotti M."/>
            <person name="Le Tacon F."/>
            <person name="Lindquist E.A."/>
            <person name="Lipzen A."/>
            <person name="Malagnac F."/>
            <person name="Mello A."/>
            <person name="Molinier V."/>
            <person name="Miyauchi S."/>
            <person name="Poulain J."/>
            <person name="Riccioni C."/>
            <person name="Rubini A."/>
            <person name="Sitrit Y."/>
            <person name="Splivallo R."/>
            <person name="Traeger S."/>
            <person name="Wang M."/>
            <person name="Zifcakova L."/>
            <person name="Wipf D."/>
            <person name="Zambonelli A."/>
            <person name="Paolocci F."/>
            <person name="Nowrousian M."/>
            <person name="Ottonello S."/>
            <person name="Baldrian P."/>
            <person name="Spatafora J.W."/>
            <person name="Henrissat B."/>
            <person name="Nagy L.G."/>
            <person name="Aury J.M."/>
            <person name="Wincker P."/>
            <person name="Grigoriev I.V."/>
            <person name="Bonfante P."/>
            <person name="Martin F.M."/>
        </authorList>
    </citation>
    <scope>NUCLEOTIDE SEQUENCE [LARGE SCALE GENOMIC DNA]</scope>
    <source>
        <strain evidence="2 3">RN42</strain>
    </source>
</reference>
<name>A0A3N4J2R0_ASCIM</name>